<evidence type="ECO:0000313" key="4">
    <source>
        <dbReference type="EMBL" id="RGC16742.1"/>
    </source>
</evidence>
<dbReference type="InterPro" id="IPR003501">
    <property type="entry name" value="PTS_EIIB_2/3"/>
</dbReference>
<dbReference type="Proteomes" id="UP001203972">
    <property type="component" value="Unassembled WGS sequence"/>
</dbReference>
<feature type="domain" description="PTS EIIB type-2" evidence="2">
    <location>
        <begin position="2"/>
        <end position="92"/>
    </location>
</feature>
<evidence type="ECO:0000259" key="2">
    <source>
        <dbReference type="PROSITE" id="PS51099"/>
    </source>
</evidence>
<keyword evidence="3" id="KW-0813">Transport</keyword>
<keyword evidence="3" id="KW-0762">Sugar transport</keyword>
<dbReference type="EMBL" id="JAKTMA010000021">
    <property type="protein sequence ID" value="MCR0233619.1"/>
    <property type="molecule type" value="Genomic_DNA"/>
</dbReference>
<accession>A0A3E2W004</accession>
<dbReference type="SUPFAM" id="SSF52794">
    <property type="entry name" value="PTS system IIB component-like"/>
    <property type="match status" value="1"/>
</dbReference>
<proteinExistence type="predicted"/>
<dbReference type="GO" id="GO:0008982">
    <property type="term" value="F:protein-N(PI)-phosphohistidine-sugar phosphotransferase activity"/>
    <property type="evidence" value="ECO:0007669"/>
    <property type="project" value="InterPro"/>
</dbReference>
<dbReference type="GO" id="GO:0009401">
    <property type="term" value="P:phosphoenolpyruvate-dependent sugar phosphotransferase system"/>
    <property type="evidence" value="ECO:0007669"/>
    <property type="project" value="InterPro"/>
</dbReference>
<dbReference type="Gene3D" id="3.40.50.2300">
    <property type="match status" value="1"/>
</dbReference>
<dbReference type="InterPro" id="IPR013011">
    <property type="entry name" value="PTS_EIIB_2"/>
</dbReference>
<dbReference type="RefSeq" id="WP_054344232.1">
    <property type="nucleotide sequence ID" value="NZ_BAABYY010000002.1"/>
</dbReference>
<dbReference type="Proteomes" id="UP000260025">
    <property type="component" value="Unassembled WGS sequence"/>
</dbReference>
<dbReference type="InterPro" id="IPR036095">
    <property type="entry name" value="PTS_EIIB-like_sf"/>
</dbReference>
<dbReference type="CDD" id="cd05566">
    <property type="entry name" value="PTS_IIB_galactitol"/>
    <property type="match status" value="1"/>
</dbReference>
<dbReference type="AlphaFoldDB" id="A0A3E2W004"/>
<name>A0A3E2W004_CLOIN</name>
<organism evidence="4 5">
    <name type="scientific">Clostridium innocuum</name>
    <dbReference type="NCBI Taxonomy" id="1522"/>
    <lineage>
        <taxon>Bacteria</taxon>
        <taxon>Bacillati</taxon>
        <taxon>Bacillota</taxon>
        <taxon>Clostridia</taxon>
        <taxon>Eubacteriales</taxon>
        <taxon>Clostridiaceae</taxon>
        <taxon>Clostridium</taxon>
    </lineage>
</organism>
<evidence type="ECO:0000313" key="3">
    <source>
        <dbReference type="EMBL" id="MCR0233619.1"/>
    </source>
</evidence>
<evidence type="ECO:0000313" key="5">
    <source>
        <dbReference type="Proteomes" id="UP000260025"/>
    </source>
</evidence>
<dbReference type="EMBL" id="QVEV01000007">
    <property type="protein sequence ID" value="RGC16742.1"/>
    <property type="molecule type" value="Genomic_DNA"/>
</dbReference>
<reference evidence="4 5" key="1">
    <citation type="submission" date="2018-08" db="EMBL/GenBank/DDBJ databases">
        <title>A genome reference for cultivated species of the human gut microbiota.</title>
        <authorList>
            <person name="Zou Y."/>
            <person name="Xue W."/>
            <person name="Luo G."/>
        </authorList>
    </citation>
    <scope>NUCLEOTIDE SEQUENCE [LARGE SCALE GENOMIC DNA]</scope>
    <source>
        <strain evidence="4 5">OF01-2LB</strain>
    </source>
</reference>
<dbReference type="PROSITE" id="PS51099">
    <property type="entry name" value="PTS_EIIB_TYPE_2"/>
    <property type="match status" value="1"/>
</dbReference>
<sequence>MKKFIVACNNGVATSQTIASKVQDMLDTRGVSAKVEAVDIRSIDTYLASADAYICIIAPDHEFNIPVINGVAFLTGVGEEEELQKLIDIANS</sequence>
<dbReference type="OrthoDB" id="6505030at2"/>
<gene>
    <name evidence="4" type="ORF">DXA38_06810</name>
    <name evidence="3" type="ORF">MKC95_12645</name>
</gene>
<comment type="caution">
    <text evidence="4">The sequence shown here is derived from an EMBL/GenBank/DDBJ whole genome shotgun (WGS) entry which is preliminary data.</text>
</comment>
<evidence type="ECO:0000256" key="1">
    <source>
        <dbReference type="ARBA" id="ARBA00022679"/>
    </source>
</evidence>
<keyword evidence="1" id="KW-0808">Transferase</keyword>
<dbReference type="Pfam" id="PF02302">
    <property type="entry name" value="PTS_IIB"/>
    <property type="match status" value="1"/>
</dbReference>
<reference evidence="3" key="2">
    <citation type="journal article" date="2022" name="Clin. Infect. Dis.">
        <title>Association between Clostridium innocuum and antibiotic-associated diarrhea in adults and children: A cross-sectional study and comparative genomics analysis.</title>
        <authorList>
            <person name="Cherny K.E."/>
            <person name="Muscat E.B."/>
            <person name="Balaji A."/>
            <person name="Mukherjee J."/>
            <person name="Ozer E.A."/>
            <person name="Angarone M.P."/>
            <person name="Hauser A.R."/>
            <person name="Sichel J.S."/>
            <person name="Amponsah E."/>
            <person name="Kociolek L.K."/>
        </authorList>
    </citation>
    <scope>NUCLEOTIDE SEQUENCE</scope>
    <source>
        <strain evidence="3">NU1-AC-029v</strain>
    </source>
</reference>
<protein>
    <submittedName>
        <fullName evidence="4">PTS galactitol transporter subunit IIB</fullName>
    </submittedName>
    <submittedName>
        <fullName evidence="3">PTS sugar transporter subunit IIB</fullName>
    </submittedName>
</protein>